<accession>A0ACC0K3H4</accession>
<gene>
    <name evidence="1" type="ORF">MSG28_001077</name>
</gene>
<evidence type="ECO:0000313" key="2">
    <source>
        <dbReference type="Proteomes" id="UP001064048"/>
    </source>
</evidence>
<protein>
    <submittedName>
        <fullName evidence="1">Uncharacterized protein</fullName>
    </submittedName>
</protein>
<dbReference type="EMBL" id="CM046131">
    <property type="protein sequence ID" value="KAI8430984.1"/>
    <property type="molecule type" value="Genomic_DNA"/>
</dbReference>
<sequence length="76" mass="8060">MGEECRGRRAGVARSHAMLFIMLPVKPGSPQPDGSSMDKKPIAGIPRVAHTTKFNAPVHIDVGGTIYTSSLETLTA</sequence>
<keyword evidence="2" id="KW-1185">Reference proteome</keyword>
<name>A0ACC0K3H4_CHOFU</name>
<proteinExistence type="predicted"/>
<comment type="caution">
    <text evidence="1">The sequence shown here is derived from an EMBL/GenBank/DDBJ whole genome shotgun (WGS) entry which is preliminary data.</text>
</comment>
<dbReference type="Proteomes" id="UP001064048">
    <property type="component" value="Chromosome Z"/>
</dbReference>
<organism evidence="1 2">
    <name type="scientific">Choristoneura fumiferana</name>
    <name type="common">Spruce budworm moth</name>
    <name type="synonym">Archips fumiferana</name>
    <dbReference type="NCBI Taxonomy" id="7141"/>
    <lineage>
        <taxon>Eukaryota</taxon>
        <taxon>Metazoa</taxon>
        <taxon>Ecdysozoa</taxon>
        <taxon>Arthropoda</taxon>
        <taxon>Hexapoda</taxon>
        <taxon>Insecta</taxon>
        <taxon>Pterygota</taxon>
        <taxon>Neoptera</taxon>
        <taxon>Endopterygota</taxon>
        <taxon>Lepidoptera</taxon>
        <taxon>Glossata</taxon>
        <taxon>Ditrysia</taxon>
        <taxon>Tortricoidea</taxon>
        <taxon>Tortricidae</taxon>
        <taxon>Tortricinae</taxon>
        <taxon>Choristoneura</taxon>
    </lineage>
</organism>
<evidence type="ECO:0000313" key="1">
    <source>
        <dbReference type="EMBL" id="KAI8430984.1"/>
    </source>
</evidence>
<reference evidence="1 2" key="1">
    <citation type="journal article" date="2022" name="Genome Biol. Evol.">
        <title>The Spruce Budworm Genome: Reconstructing the Evolutionary History of Antifreeze Proteins.</title>
        <authorList>
            <person name="Beliveau C."/>
            <person name="Gagne P."/>
            <person name="Picq S."/>
            <person name="Vernygora O."/>
            <person name="Keeling C.I."/>
            <person name="Pinkney K."/>
            <person name="Doucet D."/>
            <person name="Wen F."/>
            <person name="Johnston J.S."/>
            <person name="Maaroufi H."/>
            <person name="Boyle B."/>
            <person name="Laroche J."/>
            <person name="Dewar K."/>
            <person name="Juretic N."/>
            <person name="Blackburn G."/>
            <person name="Nisole A."/>
            <person name="Brunet B."/>
            <person name="Brandao M."/>
            <person name="Lumley L."/>
            <person name="Duan J."/>
            <person name="Quan G."/>
            <person name="Lucarotti C.J."/>
            <person name="Roe A.D."/>
            <person name="Sperling F.A.H."/>
            <person name="Levesque R.C."/>
            <person name="Cusson M."/>
        </authorList>
    </citation>
    <scope>NUCLEOTIDE SEQUENCE [LARGE SCALE GENOMIC DNA]</scope>
    <source>
        <strain evidence="1">Glfc:IPQL:Cfum</strain>
    </source>
</reference>